<comment type="caution">
    <text evidence="2">The sequence shown here is derived from an EMBL/GenBank/DDBJ whole genome shotgun (WGS) entry which is preliminary data.</text>
</comment>
<sequence>MDERRDKARRRVLKAGTIEFGGGAIDCTIRNFSDTGAALDVTSPVGIPERFTLVIQADGTHLACTVVWRKEKRIGVRFG</sequence>
<name>A0A1Y2JXH3_BRAJP</name>
<feature type="domain" description="PilZ" evidence="1">
    <location>
        <begin position="3"/>
        <end position="78"/>
    </location>
</feature>
<accession>A0A1Y2JXH3</accession>
<dbReference type="Gene3D" id="2.40.10.220">
    <property type="entry name" value="predicted glycosyltransferase like domains"/>
    <property type="match status" value="1"/>
</dbReference>
<proteinExistence type="predicted"/>
<protein>
    <submittedName>
        <fullName evidence="2">Pilus assembly protein PilZ</fullName>
    </submittedName>
</protein>
<dbReference type="Pfam" id="PF07238">
    <property type="entry name" value="PilZ"/>
    <property type="match status" value="1"/>
</dbReference>
<dbReference type="EMBL" id="NAFL01000163">
    <property type="protein sequence ID" value="OSJ36895.1"/>
    <property type="molecule type" value="Genomic_DNA"/>
</dbReference>
<evidence type="ECO:0000313" key="2">
    <source>
        <dbReference type="EMBL" id="OSJ36895.1"/>
    </source>
</evidence>
<gene>
    <name evidence="2" type="ORF">BSZ19_01985</name>
</gene>
<reference evidence="2 3" key="1">
    <citation type="submission" date="2017-03" db="EMBL/GenBank/DDBJ databases">
        <title>Whole genome sequences of fourteen strains of Bradyrhizobium canariense and one strain of Bradyrhizobium japonicum isolated from Lupinus (Papilionoideae: Genisteae) species in Algeria.</title>
        <authorList>
            <person name="Crovadore J."/>
            <person name="Chekireb D."/>
            <person name="Brachmann A."/>
            <person name="Chablais R."/>
            <person name="Cochard B."/>
            <person name="Lefort F."/>
        </authorList>
    </citation>
    <scope>NUCLEOTIDE SEQUENCE [LARGE SCALE GENOMIC DNA]</scope>
    <source>
        <strain evidence="2 3">UBMA197</strain>
    </source>
</reference>
<evidence type="ECO:0000259" key="1">
    <source>
        <dbReference type="Pfam" id="PF07238"/>
    </source>
</evidence>
<organism evidence="2 3">
    <name type="scientific">Bradyrhizobium japonicum</name>
    <dbReference type="NCBI Taxonomy" id="375"/>
    <lineage>
        <taxon>Bacteria</taxon>
        <taxon>Pseudomonadati</taxon>
        <taxon>Pseudomonadota</taxon>
        <taxon>Alphaproteobacteria</taxon>
        <taxon>Hyphomicrobiales</taxon>
        <taxon>Nitrobacteraceae</taxon>
        <taxon>Bradyrhizobium</taxon>
    </lineage>
</organism>
<evidence type="ECO:0000313" key="3">
    <source>
        <dbReference type="Proteomes" id="UP000193335"/>
    </source>
</evidence>
<dbReference type="GO" id="GO:0035438">
    <property type="term" value="F:cyclic-di-GMP binding"/>
    <property type="evidence" value="ECO:0007669"/>
    <property type="project" value="InterPro"/>
</dbReference>
<dbReference type="RefSeq" id="WP_085398309.1">
    <property type="nucleotide sequence ID" value="NZ_NAFL01000163.1"/>
</dbReference>
<dbReference type="Proteomes" id="UP000193335">
    <property type="component" value="Unassembled WGS sequence"/>
</dbReference>
<dbReference type="SUPFAM" id="SSF141371">
    <property type="entry name" value="PilZ domain-like"/>
    <property type="match status" value="1"/>
</dbReference>
<dbReference type="AlphaFoldDB" id="A0A1Y2JXH3"/>
<dbReference type="InterPro" id="IPR009875">
    <property type="entry name" value="PilZ_domain"/>
</dbReference>